<sequence>MELTDPQAAAMLLPGPAQLLKPFLREETTIARAARELGVPLGALHYRVTQWCRAGLLEVVRVEPRRGRPVRVYRAVSRSFVIPAALLGTADLARLTAGHSWEEEVRAAAARHDPLPDLDAVRVYLTARGNLEWAFDLAPRRNPARELLIRLRDASLFLDPADAEAFAGELLALHDRYRLKRGARRYGLLLDLVPLDRPVDPPGEVPGEAPGAAP</sequence>
<dbReference type="SUPFAM" id="SSF46785">
    <property type="entry name" value="Winged helix' DNA-binding domain"/>
    <property type="match status" value="1"/>
</dbReference>
<dbReference type="Proteomes" id="UP000644548">
    <property type="component" value="Unassembled WGS sequence"/>
</dbReference>
<dbReference type="InterPro" id="IPR036388">
    <property type="entry name" value="WH-like_DNA-bd_sf"/>
</dbReference>
<evidence type="ECO:0000313" key="2">
    <source>
        <dbReference type="Proteomes" id="UP000644548"/>
    </source>
</evidence>
<dbReference type="EMBL" id="BMQN01000004">
    <property type="protein sequence ID" value="GGR94403.1"/>
    <property type="molecule type" value="Genomic_DNA"/>
</dbReference>
<organism evidence="1 2">
    <name type="scientific">Deinococcus sedimenti</name>
    <dbReference type="NCBI Taxonomy" id="1867090"/>
    <lineage>
        <taxon>Bacteria</taxon>
        <taxon>Thermotogati</taxon>
        <taxon>Deinococcota</taxon>
        <taxon>Deinococci</taxon>
        <taxon>Deinococcales</taxon>
        <taxon>Deinococcaceae</taxon>
        <taxon>Deinococcus</taxon>
    </lineage>
</organism>
<proteinExistence type="predicted"/>
<reference evidence="2" key="1">
    <citation type="journal article" date="2019" name="Int. J. Syst. Evol. Microbiol.">
        <title>The Global Catalogue of Microorganisms (GCM) 10K type strain sequencing project: providing services to taxonomists for standard genome sequencing and annotation.</title>
        <authorList>
            <consortium name="The Broad Institute Genomics Platform"/>
            <consortium name="The Broad Institute Genome Sequencing Center for Infectious Disease"/>
            <person name="Wu L."/>
            <person name="Ma J."/>
        </authorList>
    </citation>
    <scope>NUCLEOTIDE SEQUENCE [LARGE SCALE GENOMIC DNA]</scope>
    <source>
        <strain evidence="2">JCM 31405</strain>
    </source>
</reference>
<name>A0ABQ2S3L4_9DEIO</name>
<dbReference type="Gene3D" id="1.10.10.10">
    <property type="entry name" value="Winged helix-like DNA-binding domain superfamily/Winged helix DNA-binding domain"/>
    <property type="match status" value="1"/>
</dbReference>
<comment type="caution">
    <text evidence="1">The sequence shown here is derived from an EMBL/GenBank/DDBJ whole genome shotgun (WGS) entry which is preliminary data.</text>
</comment>
<gene>
    <name evidence="1" type="ORF">GCM10008960_21660</name>
</gene>
<protein>
    <recommendedName>
        <fullName evidence="3">ArsR family transcriptional regulator</fullName>
    </recommendedName>
</protein>
<dbReference type="InterPro" id="IPR036390">
    <property type="entry name" value="WH_DNA-bd_sf"/>
</dbReference>
<evidence type="ECO:0000313" key="1">
    <source>
        <dbReference type="EMBL" id="GGR94403.1"/>
    </source>
</evidence>
<accession>A0ABQ2S3L4</accession>
<evidence type="ECO:0008006" key="3">
    <source>
        <dbReference type="Google" id="ProtNLM"/>
    </source>
</evidence>
<keyword evidence="2" id="KW-1185">Reference proteome</keyword>
<dbReference type="RefSeq" id="WP_229783873.1">
    <property type="nucleotide sequence ID" value="NZ_BMQN01000004.1"/>
</dbReference>